<organism evidence="1 2">
    <name type="scientific">Entamoeba invadens IP1</name>
    <dbReference type="NCBI Taxonomy" id="370355"/>
    <lineage>
        <taxon>Eukaryota</taxon>
        <taxon>Amoebozoa</taxon>
        <taxon>Evosea</taxon>
        <taxon>Archamoebae</taxon>
        <taxon>Mastigamoebida</taxon>
        <taxon>Entamoebidae</taxon>
        <taxon>Entamoeba</taxon>
    </lineage>
</organism>
<sequence>MNFQLGKLFRTKASYQHDYSSFKVTNTKTKPWKEAKYIERKKENQNIETCEAMVLLGLVNLRSSLTFEKPHKQNTDSSNLPRITKMIVDENDEMDLSTLLEVQCRQKLQHELDMGISHSTALRRFERNKKVFFINFLVDLATLMDFELVSIVSRKSGKTIQIDRVVTINKPGICSFGKHEILEKGELLRQYFVSLGMNKKNFVLNQSDDVVLQILTGCSQ</sequence>
<dbReference type="GeneID" id="14890423"/>
<dbReference type="Proteomes" id="UP000014680">
    <property type="component" value="Unassembled WGS sequence"/>
</dbReference>
<evidence type="ECO:0000313" key="1">
    <source>
        <dbReference type="EMBL" id="ELP91361.1"/>
    </source>
</evidence>
<gene>
    <name evidence="1" type="ORF">EIN_154180</name>
</gene>
<accession>A0A0A1UEW5</accession>
<proteinExistence type="predicted"/>
<evidence type="ECO:0000313" key="2">
    <source>
        <dbReference type="Proteomes" id="UP000014680"/>
    </source>
</evidence>
<dbReference type="EMBL" id="KB206474">
    <property type="protein sequence ID" value="ELP91361.1"/>
    <property type="molecule type" value="Genomic_DNA"/>
</dbReference>
<reference evidence="1 2" key="1">
    <citation type="submission" date="2012-10" db="EMBL/GenBank/DDBJ databases">
        <authorList>
            <person name="Zafar N."/>
            <person name="Inman J."/>
            <person name="Hall N."/>
            <person name="Lorenzi H."/>
            <person name="Caler E."/>
        </authorList>
    </citation>
    <scope>NUCLEOTIDE SEQUENCE [LARGE SCALE GENOMIC DNA]</scope>
    <source>
        <strain evidence="1 2">IP1</strain>
    </source>
</reference>
<dbReference type="AlphaFoldDB" id="A0A0A1UEW5"/>
<dbReference type="RefSeq" id="XP_004258132.1">
    <property type="nucleotide sequence ID" value="XM_004258084.1"/>
</dbReference>
<dbReference type="KEGG" id="eiv:EIN_154180"/>
<dbReference type="VEuPathDB" id="AmoebaDB:EIN_154180"/>
<name>A0A0A1UEW5_ENTIV</name>
<keyword evidence="2" id="KW-1185">Reference proteome</keyword>
<protein>
    <submittedName>
        <fullName evidence="1">Uncharacterized protein</fullName>
    </submittedName>
</protein>